<dbReference type="Proteomes" id="UP001152561">
    <property type="component" value="Unassembled WGS sequence"/>
</dbReference>
<comment type="caution">
    <text evidence="1">The sequence shown here is derived from an EMBL/GenBank/DDBJ whole genome shotgun (WGS) entry which is preliminary data.</text>
</comment>
<name>A0A9Q1LKU0_9SOLA</name>
<gene>
    <name evidence="1" type="ORF">K7X08_035601</name>
</gene>
<organism evidence="1 2">
    <name type="scientific">Anisodus acutangulus</name>
    <dbReference type="NCBI Taxonomy" id="402998"/>
    <lineage>
        <taxon>Eukaryota</taxon>
        <taxon>Viridiplantae</taxon>
        <taxon>Streptophyta</taxon>
        <taxon>Embryophyta</taxon>
        <taxon>Tracheophyta</taxon>
        <taxon>Spermatophyta</taxon>
        <taxon>Magnoliopsida</taxon>
        <taxon>eudicotyledons</taxon>
        <taxon>Gunneridae</taxon>
        <taxon>Pentapetalae</taxon>
        <taxon>asterids</taxon>
        <taxon>lamiids</taxon>
        <taxon>Solanales</taxon>
        <taxon>Solanaceae</taxon>
        <taxon>Solanoideae</taxon>
        <taxon>Hyoscyameae</taxon>
        <taxon>Anisodus</taxon>
    </lineage>
</organism>
<evidence type="ECO:0000313" key="2">
    <source>
        <dbReference type="Proteomes" id="UP001152561"/>
    </source>
</evidence>
<reference evidence="2" key="1">
    <citation type="journal article" date="2023" name="Proc. Natl. Acad. Sci. U.S.A.">
        <title>Genomic and structural basis for evolution of tropane alkaloid biosynthesis.</title>
        <authorList>
            <person name="Wanga Y.-J."/>
            <person name="Taina T."/>
            <person name="Yua J.-Y."/>
            <person name="Lia J."/>
            <person name="Xua B."/>
            <person name="Chenc J."/>
            <person name="D'Auriad J.C."/>
            <person name="Huanga J.-P."/>
            <person name="Huanga S.-X."/>
        </authorList>
    </citation>
    <scope>NUCLEOTIDE SEQUENCE [LARGE SCALE GENOMIC DNA]</scope>
    <source>
        <strain evidence="2">cv. KIB-2019</strain>
    </source>
</reference>
<accession>A0A9Q1LKU0</accession>
<sequence>MQLHRKQIQALMKNPQTGMSMYHRREQKGAQVCKAHYQILSRKISPFYQAVKRKWKVNNLLNQLPRPNHHLHHARRMNMGFWHATNVCITGAIK</sequence>
<proteinExistence type="predicted"/>
<dbReference type="EMBL" id="JAJAGQ010000018">
    <property type="protein sequence ID" value="KAJ8537200.1"/>
    <property type="molecule type" value="Genomic_DNA"/>
</dbReference>
<dbReference type="AlphaFoldDB" id="A0A9Q1LKU0"/>
<evidence type="ECO:0000313" key="1">
    <source>
        <dbReference type="EMBL" id="KAJ8537200.1"/>
    </source>
</evidence>
<keyword evidence="2" id="KW-1185">Reference proteome</keyword>
<protein>
    <submittedName>
        <fullName evidence="1">Uncharacterized protein</fullName>
    </submittedName>
</protein>